<evidence type="ECO:0000313" key="2">
    <source>
        <dbReference type="Proteomes" id="UP000789920"/>
    </source>
</evidence>
<dbReference type="EMBL" id="CAJVQC010071419">
    <property type="protein sequence ID" value="CAG8810562.1"/>
    <property type="molecule type" value="Genomic_DNA"/>
</dbReference>
<keyword evidence="2" id="KW-1185">Reference proteome</keyword>
<protein>
    <submittedName>
        <fullName evidence="1">29013_t:CDS:1</fullName>
    </submittedName>
</protein>
<name>A0ACA9RV25_9GLOM</name>
<comment type="caution">
    <text evidence="1">The sequence shown here is derived from an EMBL/GenBank/DDBJ whole genome shotgun (WGS) entry which is preliminary data.</text>
</comment>
<proteinExistence type="predicted"/>
<gene>
    <name evidence="1" type="ORF">RPERSI_LOCUS23110</name>
</gene>
<reference evidence="1" key="1">
    <citation type="submission" date="2021-06" db="EMBL/GenBank/DDBJ databases">
        <authorList>
            <person name="Kallberg Y."/>
            <person name="Tangrot J."/>
            <person name="Rosling A."/>
        </authorList>
    </citation>
    <scope>NUCLEOTIDE SEQUENCE</scope>
    <source>
        <strain evidence="1">MA461A</strain>
    </source>
</reference>
<feature type="non-terminal residue" evidence="1">
    <location>
        <position position="1"/>
    </location>
</feature>
<accession>A0ACA9RV25</accession>
<evidence type="ECO:0000313" key="1">
    <source>
        <dbReference type="EMBL" id="CAG8810562.1"/>
    </source>
</evidence>
<organism evidence="1 2">
    <name type="scientific">Racocetra persica</name>
    <dbReference type="NCBI Taxonomy" id="160502"/>
    <lineage>
        <taxon>Eukaryota</taxon>
        <taxon>Fungi</taxon>
        <taxon>Fungi incertae sedis</taxon>
        <taxon>Mucoromycota</taxon>
        <taxon>Glomeromycotina</taxon>
        <taxon>Glomeromycetes</taxon>
        <taxon>Diversisporales</taxon>
        <taxon>Gigasporaceae</taxon>
        <taxon>Racocetra</taxon>
    </lineage>
</organism>
<sequence length="187" mass="21592">CTTPFAKINGWDLVLHIIKKEKETISNGTPQNIRNIIEGCWKNKPNERISLENILKMIEKEDILRKAIREKEKQLDELINEESEYSKALLEPLIKAQNQEEFQQGKDNLKGKSQEFENIFQIKEEIIELKKQLGDIKANDEKFQDAKLSPQLIHTTSGILGSQIKEEKNNYSTILTPENTSKVCIID</sequence>
<dbReference type="Proteomes" id="UP000789920">
    <property type="component" value="Unassembled WGS sequence"/>
</dbReference>